<evidence type="ECO:0000256" key="1">
    <source>
        <dbReference type="ARBA" id="ARBA00023015"/>
    </source>
</evidence>
<dbReference type="PROSITE" id="PS01124">
    <property type="entry name" value="HTH_ARAC_FAMILY_2"/>
    <property type="match status" value="1"/>
</dbReference>
<keyword evidence="1" id="KW-0805">Transcription regulation</keyword>
<proteinExistence type="predicted"/>
<protein>
    <recommendedName>
        <fullName evidence="5">HTH araC/xylS-type domain-containing protein</fullName>
    </recommendedName>
</protein>
<evidence type="ECO:0000313" key="6">
    <source>
        <dbReference type="EMBL" id="OAM87998.1"/>
    </source>
</evidence>
<dbReference type="InterPro" id="IPR018060">
    <property type="entry name" value="HTH_AraC"/>
</dbReference>
<keyword evidence="3" id="KW-0804">Transcription</keyword>
<gene>
    <name evidence="6" type="ORF">AW736_21665</name>
    <name evidence="8" type="ORF">AW736_26165</name>
    <name evidence="7" type="ORF">AW736_26715</name>
</gene>
<dbReference type="SUPFAM" id="SSF46689">
    <property type="entry name" value="Homeodomain-like"/>
    <property type="match status" value="2"/>
</dbReference>
<keyword evidence="2" id="KW-0238">DNA-binding</keyword>
<dbReference type="RefSeq" id="WP_084442565.1">
    <property type="nucleotide sequence ID" value="NZ_CP109796.1"/>
</dbReference>
<dbReference type="PANTHER" id="PTHR46796">
    <property type="entry name" value="HTH-TYPE TRANSCRIPTIONAL ACTIVATOR RHAS-RELATED"/>
    <property type="match status" value="1"/>
</dbReference>
<evidence type="ECO:0000313" key="8">
    <source>
        <dbReference type="EMBL" id="OAM91951.1"/>
    </source>
</evidence>
<dbReference type="Gene3D" id="1.10.10.60">
    <property type="entry name" value="Homeodomain-like"/>
    <property type="match status" value="2"/>
</dbReference>
<evidence type="ECO:0000313" key="9">
    <source>
        <dbReference type="Proteomes" id="UP000078486"/>
    </source>
</evidence>
<evidence type="ECO:0000256" key="2">
    <source>
        <dbReference type="ARBA" id="ARBA00023125"/>
    </source>
</evidence>
<dbReference type="AlphaFoldDB" id="A0A178IQA9"/>
<reference evidence="8 9" key="1">
    <citation type="submission" date="2016-01" db="EMBL/GenBank/DDBJ databases">
        <title>High potential of lignocellulose degradation of a new Verrucomicrobia species.</title>
        <authorList>
            <person name="Wang Y."/>
            <person name="Shi Y."/>
            <person name="Qiu Z."/>
            <person name="Liu S."/>
            <person name="Yang H."/>
        </authorList>
    </citation>
    <scope>NUCLEOTIDE SEQUENCE [LARGE SCALE GENOMIC DNA]</scope>
    <source>
        <strain evidence="8 9">TSB47</strain>
    </source>
</reference>
<comment type="caution">
    <text evidence="8">The sequence shown here is derived from an EMBL/GenBank/DDBJ whole genome shotgun (WGS) entry which is preliminary data.</text>
</comment>
<dbReference type="SMART" id="SM00342">
    <property type="entry name" value="HTH_ARAC"/>
    <property type="match status" value="1"/>
</dbReference>
<evidence type="ECO:0000259" key="5">
    <source>
        <dbReference type="PROSITE" id="PS01124"/>
    </source>
</evidence>
<dbReference type="EMBL" id="LRRQ01000002">
    <property type="protein sequence ID" value="OAM91951.1"/>
    <property type="molecule type" value="Genomic_DNA"/>
</dbReference>
<dbReference type="STRING" id="1184151.AW736_21665"/>
<evidence type="ECO:0000256" key="3">
    <source>
        <dbReference type="ARBA" id="ARBA00023163"/>
    </source>
</evidence>
<organism evidence="8 9">
    <name type="scientific">Termitidicoccus mucosus</name>
    <dbReference type="NCBI Taxonomy" id="1184151"/>
    <lineage>
        <taxon>Bacteria</taxon>
        <taxon>Pseudomonadati</taxon>
        <taxon>Verrucomicrobiota</taxon>
        <taxon>Opitutia</taxon>
        <taxon>Opitutales</taxon>
        <taxon>Opitutaceae</taxon>
        <taxon>Termitidicoccus</taxon>
    </lineage>
</organism>
<dbReference type="GO" id="GO:0003700">
    <property type="term" value="F:DNA-binding transcription factor activity"/>
    <property type="evidence" value="ECO:0007669"/>
    <property type="project" value="InterPro"/>
</dbReference>
<dbReference type="EMBL" id="LRRQ01000152">
    <property type="protein sequence ID" value="OAM87998.1"/>
    <property type="molecule type" value="Genomic_DNA"/>
</dbReference>
<evidence type="ECO:0000256" key="4">
    <source>
        <dbReference type="SAM" id="MobiDB-lite"/>
    </source>
</evidence>
<keyword evidence="9" id="KW-1185">Reference proteome</keyword>
<dbReference type="Proteomes" id="UP000078486">
    <property type="component" value="Unassembled WGS sequence"/>
</dbReference>
<dbReference type="InterPro" id="IPR050204">
    <property type="entry name" value="AraC_XylS_family_regulators"/>
</dbReference>
<feature type="domain" description="HTH araC/xylS-type" evidence="5">
    <location>
        <begin position="190"/>
        <end position="288"/>
    </location>
</feature>
<accession>A0A178IQA9</accession>
<sequence length="313" mass="35028">MPAFKTSPDPPYEHHDIIPDGFVVFHGLLPAQCLCEIAGERHRLIVMPEEKSEAQIEWHNNKDGGGGVITACGQRVIFLHRQADFSLVWKQEATLLWFHVNDDMLRWRDTAGKHLGKAGHSPLWELARHDCAIMGLIRQFMAGDRSQSPVFPVDYFEHTGASLTFLLIDALAHEKESKAAPATLDAEQLRRILDHIDKNLDDKIEAGTLAGVARLSVTHFKRLFKATTGMTAGDYISRERIHKAQALLRQGDMTVADVAACCGFCDQGYMDRCFRRFCRCSPRDFLPKGRIVRKNGPDVQAKPGKTGHNGGTF</sequence>
<dbReference type="InterPro" id="IPR009057">
    <property type="entry name" value="Homeodomain-like_sf"/>
</dbReference>
<dbReference type="EMBL" id="LRRQ01000008">
    <property type="protein sequence ID" value="OAM91832.1"/>
    <property type="molecule type" value="Genomic_DNA"/>
</dbReference>
<feature type="region of interest" description="Disordered" evidence="4">
    <location>
        <begin position="293"/>
        <end position="313"/>
    </location>
</feature>
<dbReference type="Pfam" id="PF12833">
    <property type="entry name" value="HTH_18"/>
    <property type="match status" value="1"/>
</dbReference>
<name>A0A178IQA9_9BACT</name>
<dbReference type="GO" id="GO:0043565">
    <property type="term" value="F:sequence-specific DNA binding"/>
    <property type="evidence" value="ECO:0007669"/>
    <property type="project" value="InterPro"/>
</dbReference>
<evidence type="ECO:0000313" key="7">
    <source>
        <dbReference type="EMBL" id="OAM91832.1"/>
    </source>
</evidence>
<dbReference type="OrthoDB" id="5337216at2"/>